<sequence length="335" mass="36053">MHLKWANDDPPSDINTAFCPGIFPVTSCDPRRDTVHYRGLWSVIKFDKQTFSFVLKMAEVATQISETGLLIANDKPVKMYITDYNCKLNNIAQPSFINGCQLKRDDNKENEGNREVRYAMCLCLSHGAGQMPPTYQFAAQPGLTQVSLAQAGLTQAGLTQAGLTQAGLTQAGLHVAQAGLTQAGLAQAGLAQAGLTQPGLTEAGLQDYTQVVVSQGTMPVASSEGTSPLKTEQSTFTTTAVTPNGGIEQQTQTDLESGEALSPDSANQSTSSASQGNGQGPKRLHVSNIPFRFREADLKSLLGQFGKIIDVEIIFNERGSKVRFIILLKNHHIEI</sequence>
<dbReference type="GO" id="GO:0000381">
    <property type="term" value="P:regulation of alternative mRNA splicing, via spliceosome"/>
    <property type="evidence" value="ECO:0007669"/>
    <property type="project" value="InterPro"/>
</dbReference>
<name>A0A6J8EFP8_MYTCO</name>
<feature type="compositionally biased region" description="Polar residues" evidence="4">
    <location>
        <begin position="264"/>
        <end position="276"/>
    </location>
</feature>
<feature type="region of interest" description="Disordered" evidence="4">
    <location>
        <begin position="219"/>
        <end position="284"/>
    </location>
</feature>
<dbReference type="GO" id="GO:0003729">
    <property type="term" value="F:mRNA binding"/>
    <property type="evidence" value="ECO:0007669"/>
    <property type="project" value="TreeGrafter"/>
</dbReference>
<dbReference type="InterPro" id="IPR012677">
    <property type="entry name" value="Nucleotide-bd_a/b_plait_sf"/>
</dbReference>
<dbReference type="GO" id="GO:0005737">
    <property type="term" value="C:cytoplasm"/>
    <property type="evidence" value="ECO:0007669"/>
    <property type="project" value="TreeGrafter"/>
</dbReference>
<dbReference type="Proteomes" id="UP000507470">
    <property type="component" value="Unassembled WGS sequence"/>
</dbReference>
<gene>
    <name evidence="5" type="ORF">MCOR_51793</name>
</gene>
<dbReference type="OrthoDB" id="5382468at2759"/>
<protein>
    <submittedName>
        <fullName evidence="5">RBFOX</fullName>
    </submittedName>
</protein>
<keyword evidence="6" id="KW-1185">Reference proteome</keyword>
<dbReference type="EMBL" id="CACVKT020009032">
    <property type="protein sequence ID" value="CAC5419454.1"/>
    <property type="molecule type" value="Genomic_DNA"/>
</dbReference>
<keyword evidence="2" id="KW-0694">RNA-binding</keyword>
<evidence type="ECO:0000256" key="2">
    <source>
        <dbReference type="ARBA" id="ARBA00022884"/>
    </source>
</evidence>
<dbReference type="InterPro" id="IPR047131">
    <property type="entry name" value="RBFOX1-like"/>
</dbReference>
<proteinExistence type="predicted"/>
<dbReference type="Gene3D" id="3.30.70.330">
    <property type="match status" value="1"/>
</dbReference>
<evidence type="ECO:0000313" key="5">
    <source>
        <dbReference type="EMBL" id="CAC5419454.1"/>
    </source>
</evidence>
<dbReference type="PANTHER" id="PTHR15597">
    <property type="entry name" value="ATAXIN 2-BINDING PROTEIN 1-RELATED"/>
    <property type="match status" value="1"/>
</dbReference>
<accession>A0A6J8EFP8</accession>
<evidence type="ECO:0000256" key="1">
    <source>
        <dbReference type="ARBA" id="ARBA00004123"/>
    </source>
</evidence>
<dbReference type="GO" id="GO:0005634">
    <property type="term" value="C:nucleus"/>
    <property type="evidence" value="ECO:0007669"/>
    <property type="project" value="UniProtKB-SubCell"/>
</dbReference>
<comment type="subcellular location">
    <subcellularLocation>
        <location evidence="1">Nucleus</location>
    </subcellularLocation>
</comment>
<reference evidence="5 6" key="1">
    <citation type="submission" date="2020-06" db="EMBL/GenBank/DDBJ databases">
        <authorList>
            <person name="Li R."/>
            <person name="Bekaert M."/>
        </authorList>
    </citation>
    <scope>NUCLEOTIDE SEQUENCE [LARGE SCALE GENOMIC DNA]</scope>
    <source>
        <strain evidence="6">wild</strain>
    </source>
</reference>
<feature type="compositionally biased region" description="Polar residues" evidence="4">
    <location>
        <begin position="223"/>
        <end position="255"/>
    </location>
</feature>
<dbReference type="SUPFAM" id="SSF54928">
    <property type="entry name" value="RNA-binding domain, RBD"/>
    <property type="match status" value="1"/>
</dbReference>
<dbReference type="AlphaFoldDB" id="A0A6J8EFP8"/>
<organism evidence="5 6">
    <name type="scientific">Mytilus coruscus</name>
    <name type="common">Sea mussel</name>
    <dbReference type="NCBI Taxonomy" id="42192"/>
    <lineage>
        <taxon>Eukaryota</taxon>
        <taxon>Metazoa</taxon>
        <taxon>Spiralia</taxon>
        <taxon>Lophotrochozoa</taxon>
        <taxon>Mollusca</taxon>
        <taxon>Bivalvia</taxon>
        <taxon>Autobranchia</taxon>
        <taxon>Pteriomorphia</taxon>
        <taxon>Mytilida</taxon>
        <taxon>Mytiloidea</taxon>
        <taxon>Mytilidae</taxon>
        <taxon>Mytilinae</taxon>
        <taxon>Mytilus</taxon>
    </lineage>
</organism>
<dbReference type="GO" id="GO:0007399">
    <property type="term" value="P:nervous system development"/>
    <property type="evidence" value="ECO:0007669"/>
    <property type="project" value="InterPro"/>
</dbReference>
<evidence type="ECO:0000256" key="3">
    <source>
        <dbReference type="ARBA" id="ARBA00023242"/>
    </source>
</evidence>
<keyword evidence="3" id="KW-0539">Nucleus</keyword>
<evidence type="ECO:0000256" key="4">
    <source>
        <dbReference type="SAM" id="MobiDB-lite"/>
    </source>
</evidence>
<evidence type="ECO:0000313" key="6">
    <source>
        <dbReference type="Proteomes" id="UP000507470"/>
    </source>
</evidence>
<dbReference type="PANTHER" id="PTHR15597:SF22">
    <property type="entry name" value="RNA-BINDING FOX PROTEIN 1, ISOFORM H"/>
    <property type="match status" value="1"/>
</dbReference>
<dbReference type="InterPro" id="IPR035979">
    <property type="entry name" value="RBD_domain_sf"/>
</dbReference>